<evidence type="ECO:0008006" key="3">
    <source>
        <dbReference type="Google" id="ProtNLM"/>
    </source>
</evidence>
<accession>A0ABQ4UNZ5</accession>
<proteinExistence type="predicted"/>
<sequence>MADIIHLSDHRGGSTAYRLYDLGRTGREGVGRSLRAKTDVEAKVLALTLLDKHPIELWDSERFIARYWPGNLPMAISVRALN</sequence>
<dbReference type="Proteomes" id="UP001055039">
    <property type="component" value="Unassembled WGS sequence"/>
</dbReference>
<gene>
    <name evidence="1" type="ORF">LNAOJCKE_4737</name>
</gene>
<evidence type="ECO:0000313" key="1">
    <source>
        <dbReference type="EMBL" id="GJE67505.1"/>
    </source>
</evidence>
<dbReference type="EMBL" id="BPRC01000028">
    <property type="protein sequence ID" value="GJE67505.1"/>
    <property type="molecule type" value="Genomic_DNA"/>
</dbReference>
<evidence type="ECO:0000313" key="2">
    <source>
        <dbReference type="Proteomes" id="UP001055039"/>
    </source>
</evidence>
<name>A0ABQ4UNZ5_9HYPH</name>
<comment type="caution">
    <text evidence="1">The sequence shown here is derived from an EMBL/GenBank/DDBJ whole genome shotgun (WGS) entry which is preliminary data.</text>
</comment>
<keyword evidence="2" id="KW-1185">Reference proteome</keyword>
<reference evidence="1" key="1">
    <citation type="journal article" date="2021" name="Front. Microbiol.">
        <title>Comprehensive Comparative Genomics and Phenotyping of Methylobacterium Species.</title>
        <authorList>
            <person name="Alessa O."/>
            <person name="Ogura Y."/>
            <person name="Fujitani Y."/>
            <person name="Takami H."/>
            <person name="Hayashi T."/>
            <person name="Sahin N."/>
            <person name="Tani A."/>
        </authorList>
    </citation>
    <scope>NUCLEOTIDE SEQUENCE</scope>
    <source>
        <strain evidence="1">NBRC 15686</strain>
    </source>
</reference>
<protein>
    <recommendedName>
        <fullName evidence="3">Integrase</fullName>
    </recommendedName>
</protein>
<organism evidence="1 2">
    <name type="scientific">Methylorubrum aminovorans</name>
    <dbReference type="NCBI Taxonomy" id="269069"/>
    <lineage>
        <taxon>Bacteria</taxon>
        <taxon>Pseudomonadati</taxon>
        <taxon>Pseudomonadota</taxon>
        <taxon>Alphaproteobacteria</taxon>
        <taxon>Hyphomicrobiales</taxon>
        <taxon>Methylobacteriaceae</taxon>
        <taxon>Methylorubrum</taxon>
    </lineage>
</organism>
<reference evidence="1" key="2">
    <citation type="submission" date="2021-08" db="EMBL/GenBank/DDBJ databases">
        <authorList>
            <person name="Tani A."/>
            <person name="Ola A."/>
            <person name="Ogura Y."/>
            <person name="Katsura K."/>
            <person name="Hayashi T."/>
        </authorList>
    </citation>
    <scope>NUCLEOTIDE SEQUENCE</scope>
    <source>
        <strain evidence="1">NBRC 15686</strain>
    </source>
</reference>
<dbReference type="RefSeq" id="WP_108940112.1">
    <property type="nucleotide sequence ID" value="NZ_BAAADH010000021.1"/>
</dbReference>